<dbReference type="InterPro" id="IPR015939">
    <property type="entry name" value="Fum_Rdtase/Succ_DH_flav-like_C"/>
</dbReference>
<proteinExistence type="predicted"/>
<keyword evidence="1" id="KW-0285">Flavoprotein</keyword>
<dbReference type="GO" id="GO:0009055">
    <property type="term" value="F:electron transfer activity"/>
    <property type="evidence" value="ECO:0007669"/>
    <property type="project" value="TreeGrafter"/>
</dbReference>
<evidence type="ECO:0000313" key="6">
    <source>
        <dbReference type="EMBL" id="NGM48769.1"/>
    </source>
</evidence>
<name>A0A6G4QTK4_9CAUL</name>
<evidence type="ECO:0000259" key="4">
    <source>
        <dbReference type="Pfam" id="PF00890"/>
    </source>
</evidence>
<feature type="region of interest" description="Disordered" evidence="3">
    <location>
        <begin position="480"/>
        <end position="502"/>
    </location>
</feature>
<organism evidence="6">
    <name type="scientific">Caulobacter sp. 602-2</name>
    <dbReference type="NCBI Taxonomy" id="2710887"/>
    <lineage>
        <taxon>Bacteria</taxon>
        <taxon>Pseudomonadati</taxon>
        <taxon>Pseudomonadota</taxon>
        <taxon>Alphaproteobacteria</taxon>
        <taxon>Caulobacterales</taxon>
        <taxon>Caulobacteraceae</taxon>
        <taxon>Caulobacter</taxon>
    </lineage>
</organism>
<sequence>MSADFDTPHWDTDVLVIGGGLAGTWAAIAAAREGARVILADKGYCGTSGVTATAGPGHWWVAPEHREAAVADRQKRSLGLGDPDWMARILDLTWTSLPQLARHYAFSTDEQGRVQYRGLRGPEYMRAMRAFALEAGATILDHHPALELLTDADGVVTGAAGVALRGERPWTIRAGAVVLATGGCAFASRLLGAATNTGDGLLMGAEAGADLSGMEFTNYYTPMQAGTNMARSMSFAFARWFDEADDELDIPAGPDVSPHLARALLKGRLYCRLDRIPQDIREVMPQVQPNFVRPFARMGVDAYAERFEVTLVSEGTVRGIGGLRVTDTLCQTAAPGLFAAGDAASRELVTGAISGGGAVNSSWALSSGQWAGQGAAAFARGRAAKAGERLRHIGQAGLRPTSRSAGVDLLAAVQVVRHEMGAYDRNIFRTGAGLEASGERLDDAWREIAAHAGGWGRGLLRAREAAALVAAARWSKASALQRRESRGMHRREDASGLDPRLASRQRSHGLDRVVTRFEAISLENASLEAVA</sequence>
<dbReference type="GO" id="GO:0009061">
    <property type="term" value="P:anaerobic respiration"/>
    <property type="evidence" value="ECO:0007669"/>
    <property type="project" value="TreeGrafter"/>
</dbReference>
<dbReference type="SUPFAM" id="SSF46977">
    <property type="entry name" value="Succinate dehydrogenase/fumarate reductase flavoprotein C-terminal domain"/>
    <property type="match status" value="1"/>
</dbReference>
<keyword evidence="2" id="KW-0560">Oxidoreductase</keyword>
<dbReference type="PRINTS" id="PR00368">
    <property type="entry name" value="FADPNR"/>
</dbReference>
<evidence type="ECO:0000256" key="1">
    <source>
        <dbReference type="ARBA" id="ARBA00022630"/>
    </source>
</evidence>
<protein>
    <submittedName>
        <fullName evidence="6">FAD-binding protein</fullName>
    </submittedName>
</protein>
<dbReference type="InterPro" id="IPR037099">
    <property type="entry name" value="Fum_R/Succ_DH_flav-like_C_sf"/>
</dbReference>
<dbReference type="SUPFAM" id="SSF51905">
    <property type="entry name" value="FAD/NAD(P)-binding domain"/>
    <property type="match status" value="1"/>
</dbReference>
<dbReference type="GO" id="GO:0000104">
    <property type="term" value="F:succinate dehydrogenase activity"/>
    <property type="evidence" value="ECO:0007669"/>
    <property type="project" value="TreeGrafter"/>
</dbReference>
<dbReference type="InterPro" id="IPR003953">
    <property type="entry name" value="FAD-dep_OxRdtase_2_FAD-bd"/>
</dbReference>
<evidence type="ECO:0000259" key="5">
    <source>
        <dbReference type="Pfam" id="PF02910"/>
    </source>
</evidence>
<dbReference type="PRINTS" id="PR00411">
    <property type="entry name" value="PNDRDTASEI"/>
</dbReference>
<dbReference type="EMBL" id="JAAKGT010000001">
    <property type="protein sequence ID" value="NGM48769.1"/>
    <property type="molecule type" value="Genomic_DNA"/>
</dbReference>
<comment type="caution">
    <text evidence="6">The sequence shown here is derived from an EMBL/GenBank/DDBJ whole genome shotgun (WGS) entry which is preliminary data.</text>
</comment>
<dbReference type="RefSeq" id="WP_165256270.1">
    <property type="nucleotide sequence ID" value="NZ_JAAKGT010000001.1"/>
</dbReference>
<gene>
    <name evidence="6" type="ORF">G5B46_04055</name>
</gene>
<dbReference type="Pfam" id="PF02910">
    <property type="entry name" value="Succ_DH_flav_C"/>
    <property type="match status" value="1"/>
</dbReference>
<evidence type="ECO:0000256" key="3">
    <source>
        <dbReference type="SAM" id="MobiDB-lite"/>
    </source>
</evidence>
<dbReference type="InterPro" id="IPR030664">
    <property type="entry name" value="SdhA/FrdA/AprA"/>
</dbReference>
<accession>A0A6G4QTK4</accession>
<dbReference type="GO" id="GO:0050660">
    <property type="term" value="F:flavin adenine dinucleotide binding"/>
    <property type="evidence" value="ECO:0007669"/>
    <property type="project" value="TreeGrafter"/>
</dbReference>
<feature type="compositionally biased region" description="Basic and acidic residues" evidence="3">
    <location>
        <begin position="481"/>
        <end position="494"/>
    </location>
</feature>
<dbReference type="PANTHER" id="PTHR11632">
    <property type="entry name" value="SUCCINATE DEHYDROGENASE 2 FLAVOPROTEIN SUBUNIT"/>
    <property type="match status" value="1"/>
</dbReference>
<dbReference type="AlphaFoldDB" id="A0A6G4QTK4"/>
<reference evidence="6" key="1">
    <citation type="submission" date="2020-02" db="EMBL/GenBank/DDBJ databases">
        <authorList>
            <person name="Gao J."/>
            <person name="Sun J."/>
        </authorList>
    </citation>
    <scope>NUCLEOTIDE SEQUENCE</scope>
    <source>
        <strain evidence="6">602-2</strain>
    </source>
</reference>
<feature type="domain" description="Fumarate reductase/succinate dehydrogenase flavoprotein-like C-terminal" evidence="5">
    <location>
        <begin position="426"/>
        <end position="495"/>
    </location>
</feature>
<dbReference type="GO" id="GO:0005886">
    <property type="term" value="C:plasma membrane"/>
    <property type="evidence" value="ECO:0007669"/>
    <property type="project" value="TreeGrafter"/>
</dbReference>
<evidence type="ECO:0000256" key="2">
    <source>
        <dbReference type="ARBA" id="ARBA00023002"/>
    </source>
</evidence>
<dbReference type="InterPro" id="IPR036188">
    <property type="entry name" value="FAD/NAD-bd_sf"/>
</dbReference>
<dbReference type="Gene3D" id="1.20.58.100">
    <property type="entry name" value="Fumarate reductase/succinate dehydrogenase flavoprotein-like, C-terminal domain"/>
    <property type="match status" value="1"/>
</dbReference>
<feature type="domain" description="FAD-dependent oxidoreductase 2 FAD-binding" evidence="4">
    <location>
        <begin position="13"/>
        <end position="217"/>
    </location>
</feature>
<dbReference type="PANTHER" id="PTHR11632:SF73">
    <property type="entry name" value="BLR3196 PROTEIN"/>
    <property type="match status" value="1"/>
</dbReference>
<dbReference type="Pfam" id="PF00890">
    <property type="entry name" value="FAD_binding_2"/>
    <property type="match status" value="1"/>
</dbReference>
<dbReference type="Gene3D" id="3.50.50.60">
    <property type="entry name" value="FAD/NAD(P)-binding domain"/>
    <property type="match status" value="1"/>
</dbReference>